<organism evidence="1 2">
    <name type="scientific">Burkholderia multivorans CGD2</name>
    <dbReference type="NCBI Taxonomy" id="513052"/>
    <lineage>
        <taxon>Bacteria</taxon>
        <taxon>Pseudomonadati</taxon>
        <taxon>Pseudomonadota</taxon>
        <taxon>Betaproteobacteria</taxon>
        <taxon>Burkholderiales</taxon>
        <taxon>Burkholderiaceae</taxon>
        <taxon>Burkholderia</taxon>
        <taxon>Burkholderia cepacia complex</taxon>
    </lineage>
</organism>
<gene>
    <name evidence="1" type="ORF">BURMUCGD2_5009</name>
</gene>
<evidence type="ECO:0000313" key="1">
    <source>
        <dbReference type="EMBL" id="EEE09636.1"/>
    </source>
</evidence>
<protein>
    <submittedName>
        <fullName evidence="1">Uncharacterized protein</fullName>
    </submittedName>
</protein>
<proteinExistence type="predicted"/>
<dbReference type="EMBL" id="ACFC01000001">
    <property type="protein sequence ID" value="EEE09636.1"/>
    <property type="molecule type" value="Genomic_DNA"/>
</dbReference>
<name>B9BIV3_9BURK</name>
<comment type="caution">
    <text evidence="1">The sequence shown here is derived from an EMBL/GenBank/DDBJ whole genome shotgun (WGS) entry which is preliminary data.</text>
</comment>
<dbReference type="Proteomes" id="UP000004535">
    <property type="component" value="Unassembled WGS sequence"/>
</dbReference>
<accession>B9BIV3</accession>
<sequence length="38" mass="4152">MSHLRGLSIRSFAVSRTVTAAAGESSNRHRAARLATRR</sequence>
<reference evidence="1 2" key="1">
    <citation type="journal article" date="2012" name="J. Bacteriol.">
        <title>Draft Genome Sequence Determination for Cystic Fibrosis and Chronic Granulomatous Disease Burkholderia multivorans Isolates.</title>
        <authorList>
            <person name="Varga J.J."/>
            <person name="Losada L."/>
            <person name="Zelazny A.M."/>
            <person name="Brinkac L."/>
            <person name="Harkins D."/>
            <person name="Radune D."/>
            <person name="Hostetler J."/>
            <person name="Sampaio E.P."/>
            <person name="Ronning C.M."/>
            <person name="Nierman W.C."/>
            <person name="Greenberg D.E."/>
            <person name="Holland S.M."/>
            <person name="Goldberg J.B."/>
        </authorList>
    </citation>
    <scope>NUCLEOTIDE SEQUENCE [LARGE SCALE GENOMIC DNA]</scope>
    <source>
        <strain evidence="1 2">CGD2</strain>
    </source>
</reference>
<dbReference type="AlphaFoldDB" id="B9BIV3"/>
<evidence type="ECO:0000313" key="2">
    <source>
        <dbReference type="Proteomes" id="UP000004535"/>
    </source>
</evidence>